<feature type="topological domain" description="Cytoplasmic" evidence="10">
    <location>
        <begin position="1"/>
        <end position="12"/>
    </location>
</feature>
<protein>
    <recommendedName>
        <fullName evidence="4 10">Cytochrome c oxidase assembly protein CtaG</fullName>
    </recommendedName>
</protein>
<sequence>MSQPTPQRKATRRDMYVAAACGAFVALMVGASYAAVPLYDWFCRTTGFGGTTQVATAAPTQTLERTMTVRFDSNVMPGLPWQFEPEQNTIKVKLGEVVTVYYTVTNQAARETTGQASYNVTPLTAGIHFHKINCFCFTEQTFARGEKREMAVVFYVDPKLAEDAEHDGLNTITLSYTFYPVREPSRVKTSQTSAPETR</sequence>
<dbReference type="GO" id="GO:0008535">
    <property type="term" value="P:respiratory chain complex IV assembly"/>
    <property type="evidence" value="ECO:0007669"/>
    <property type="project" value="UniProtKB-UniRule"/>
</dbReference>
<dbReference type="EMBL" id="AP014946">
    <property type="protein sequence ID" value="BAT58770.1"/>
    <property type="molecule type" value="Genomic_DNA"/>
</dbReference>
<keyword evidence="12" id="KW-1185">Reference proteome</keyword>
<dbReference type="KEGG" id="vgo:GJW-30_1_01297"/>
<dbReference type="Gene3D" id="2.60.370.10">
    <property type="entry name" value="Ctag/Cox11"/>
    <property type="match status" value="1"/>
</dbReference>
<dbReference type="FunFam" id="2.60.370.10:FF:000001">
    <property type="entry name" value="COX11 cytochrome c oxidase assembly homolog"/>
    <property type="match status" value="1"/>
</dbReference>
<dbReference type="PANTHER" id="PTHR21320">
    <property type="entry name" value="CYTOCHROME C OXIDASE ASSEMBLY PROTEIN COX11-RELATED"/>
    <property type="match status" value="1"/>
</dbReference>
<keyword evidence="8 10" id="KW-0186">Copper</keyword>
<accession>A0A0S3PS51</accession>
<evidence type="ECO:0000256" key="3">
    <source>
        <dbReference type="ARBA" id="ARBA00009620"/>
    </source>
</evidence>
<keyword evidence="5 10" id="KW-0812">Transmembrane</keyword>
<evidence type="ECO:0000256" key="4">
    <source>
        <dbReference type="ARBA" id="ARBA00015384"/>
    </source>
</evidence>
<dbReference type="OrthoDB" id="9804841at2"/>
<keyword evidence="9 10" id="KW-0472">Membrane</keyword>
<dbReference type="InterPro" id="IPR007533">
    <property type="entry name" value="Cyt_c_oxidase_assmbl_CtaG"/>
</dbReference>
<reference evidence="11 12" key="1">
    <citation type="submission" date="2015-08" db="EMBL/GenBank/DDBJ databases">
        <title>Investigation of the bacterial diversity of lava forest soil.</title>
        <authorList>
            <person name="Lee J.S."/>
        </authorList>
    </citation>
    <scope>NUCLEOTIDE SEQUENCE [LARGE SCALE GENOMIC DNA]</scope>
    <source>
        <strain evidence="11 12">GJW-30</strain>
    </source>
</reference>
<evidence type="ECO:0000313" key="11">
    <source>
        <dbReference type="EMBL" id="BAT58770.1"/>
    </source>
</evidence>
<evidence type="ECO:0000256" key="8">
    <source>
        <dbReference type="ARBA" id="ARBA00023008"/>
    </source>
</evidence>
<keyword evidence="10" id="KW-0997">Cell inner membrane</keyword>
<gene>
    <name evidence="10 11" type="primary">ctaG</name>
    <name evidence="11" type="ORF">GJW-30_1_01297</name>
</gene>
<dbReference type="PIRSF" id="PIRSF005413">
    <property type="entry name" value="COX11"/>
    <property type="match status" value="1"/>
</dbReference>
<name>A0A0S3PS51_9BRAD</name>
<dbReference type="HAMAP" id="MF_00155">
    <property type="entry name" value="CtaG"/>
    <property type="match status" value="1"/>
</dbReference>
<dbReference type="Pfam" id="PF04442">
    <property type="entry name" value="CtaG_Cox11"/>
    <property type="match status" value="1"/>
</dbReference>
<dbReference type="GO" id="GO:0005886">
    <property type="term" value="C:plasma membrane"/>
    <property type="evidence" value="ECO:0007669"/>
    <property type="project" value="UniProtKB-SubCell"/>
</dbReference>
<dbReference type="AlphaFoldDB" id="A0A0S3PS51"/>
<organism evidence="11 12">
    <name type="scientific">Variibacter gotjawalensis</name>
    <dbReference type="NCBI Taxonomy" id="1333996"/>
    <lineage>
        <taxon>Bacteria</taxon>
        <taxon>Pseudomonadati</taxon>
        <taxon>Pseudomonadota</taxon>
        <taxon>Alphaproteobacteria</taxon>
        <taxon>Hyphomicrobiales</taxon>
        <taxon>Nitrobacteraceae</taxon>
        <taxon>Variibacter</taxon>
    </lineage>
</organism>
<dbReference type="GO" id="GO:0005507">
    <property type="term" value="F:copper ion binding"/>
    <property type="evidence" value="ECO:0007669"/>
    <property type="project" value="InterPro"/>
</dbReference>
<dbReference type="Proteomes" id="UP000236884">
    <property type="component" value="Chromosome"/>
</dbReference>
<dbReference type="SUPFAM" id="SSF110111">
    <property type="entry name" value="Ctag/Cox11"/>
    <property type="match status" value="1"/>
</dbReference>
<keyword evidence="7 10" id="KW-1133">Transmembrane helix</keyword>
<comment type="similarity">
    <text evidence="3 10">Belongs to the COX11/CtaG family.</text>
</comment>
<evidence type="ECO:0000256" key="10">
    <source>
        <dbReference type="HAMAP-Rule" id="MF_00155"/>
    </source>
</evidence>
<evidence type="ECO:0000256" key="5">
    <source>
        <dbReference type="ARBA" id="ARBA00022692"/>
    </source>
</evidence>
<evidence type="ECO:0000256" key="9">
    <source>
        <dbReference type="ARBA" id="ARBA00023136"/>
    </source>
</evidence>
<keyword evidence="10" id="KW-1003">Cell membrane</keyword>
<dbReference type="RefSeq" id="WP_096353190.1">
    <property type="nucleotide sequence ID" value="NZ_AP014946.1"/>
</dbReference>
<dbReference type="NCBIfam" id="NF003465">
    <property type="entry name" value="PRK05089.1"/>
    <property type="match status" value="1"/>
</dbReference>
<dbReference type="PANTHER" id="PTHR21320:SF3">
    <property type="entry name" value="CYTOCHROME C OXIDASE ASSEMBLY PROTEIN COX11, MITOCHONDRIAL-RELATED"/>
    <property type="match status" value="1"/>
</dbReference>
<proteinExistence type="inferred from homology"/>
<feature type="topological domain" description="Periplasmic" evidence="10">
    <location>
        <begin position="36"/>
        <end position="198"/>
    </location>
</feature>
<dbReference type="InterPro" id="IPR023471">
    <property type="entry name" value="CtaG/Cox11_dom_sf"/>
</dbReference>
<evidence type="ECO:0000256" key="2">
    <source>
        <dbReference type="ARBA" id="ARBA00004382"/>
    </source>
</evidence>
<comment type="subcellular location">
    <subcellularLocation>
        <location evidence="2 10">Cell inner membrane</location>
        <topology evidence="2 10">Single-pass type II membrane protein</topology>
        <orientation evidence="2 10">Periplasmic side</orientation>
    </subcellularLocation>
</comment>
<comment type="function">
    <text evidence="1 10">Exerts its effect at some terminal stage of cytochrome c oxidase synthesis, probably by being involved in the insertion of the copper B into subunit I.</text>
</comment>
<evidence type="ECO:0000256" key="7">
    <source>
        <dbReference type="ARBA" id="ARBA00022989"/>
    </source>
</evidence>
<evidence type="ECO:0000256" key="1">
    <source>
        <dbReference type="ARBA" id="ARBA00004007"/>
    </source>
</evidence>
<keyword evidence="6 10" id="KW-0735">Signal-anchor</keyword>
<evidence type="ECO:0000313" key="12">
    <source>
        <dbReference type="Proteomes" id="UP000236884"/>
    </source>
</evidence>
<evidence type="ECO:0000256" key="6">
    <source>
        <dbReference type="ARBA" id="ARBA00022968"/>
    </source>
</evidence>